<dbReference type="Gene3D" id="1.25.40.10">
    <property type="entry name" value="Tetratricopeptide repeat domain"/>
    <property type="match status" value="1"/>
</dbReference>
<dbReference type="InterPro" id="IPR027417">
    <property type="entry name" value="P-loop_NTPase"/>
</dbReference>
<comment type="caution">
    <text evidence="4">The sequence shown here is derived from an EMBL/GenBank/DDBJ whole genome shotgun (WGS) entry which is preliminary data.</text>
</comment>
<dbReference type="PROSITE" id="PS50043">
    <property type="entry name" value="HTH_LUXR_2"/>
    <property type="match status" value="1"/>
</dbReference>
<dbReference type="InterPro" id="IPR000792">
    <property type="entry name" value="Tscrpt_reg_LuxR_C"/>
</dbReference>
<dbReference type="EMBL" id="JAVLVT010000001">
    <property type="protein sequence ID" value="MDS1269525.1"/>
    <property type="molecule type" value="Genomic_DNA"/>
</dbReference>
<dbReference type="InterPro" id="IPR016032">
    <property type="entry name" value="Sig_transdc_resp-reg_C-effctor"/>
</dbReference>
<reference evidence="5" key="1">
    <citation type="submission" date="2023-07" db="EMBL/GenBank/DDBJ databases">
        <title>Novel species in the genus Lipingzhangella isolated from Sambhar Salt Lake.</title>
        <authorList>
            <person name="Jiya N."/>
            <person name="Kajale S."/>
            <person name="Sharma A."/>
        </authorList>
    </citation>
    <scope>NUCLEOTIDE SEQUENCE [LARGE SCALE GENOMIC DNA]</scope>
    <source>
        <strain evidence="5">LS1_29</strain>
    </source>
</reference>
<keyword evidence="2" id="KW-0067">ATP-binding</keyword>
<evidence type="ECO:0000259" key="3">
    <source>
        <dbReference type="PROSITE" id="PS50043"/>
    </source>
</evidence>
<dbReference type="Gene3D" id="1.10.10.10">
    <property type="entry name" value="Winged helix-like DNA-binding domain superfamily/Winged helix DNA-binding domain"/>
    <property type="match status" value="1"/>
</dbReference>
<gene>
    <name evidence="4" type="ORF">RIF23_04345</name>
</gene>
<dbReference type="PANTHER" id="PTHR16305">
    <property type="entry name" value="TESTICULAR SOLUBLE ADENYLYL CYCLASE"/>
    <property type="match status" value="1"/>
</dbReference>
<name>A0ABU2H3W8_9ACTN</name>
<dbReference type="InterPro" id="IPR036388">
    <property type="entry name" value="WH-like_DNA-bd_sf"/>
</dbReference>
<feature type="domain" description="HTH luxR-type" evidence="3">
    <location>
        <begin position="903"/>
        <end position="968"/>
    </location>
</feature>
<evidence type="ECO:0000256" key="2">
    <source>
        <dbReference type="ARBA" id="ARBA00022840"/>
    </source>
</evidence>
<dbReference type="Proteomes" id="UP001250214">
    <property type="component" value="Unassembled WGS sequence"/>
</dbReference>
<evidence type="ECO:0000256" key="1">
    <source>
        <dbReference type="ARBA" id="ARBA00022741"/>
    </source>
</evidence>
<accession>A0ABU2H3W8</accession>
<dbReference type="PRINTS" id="PR00038">
    <property type="entry name" value="HTHLUXR"/>
</dbReference>
<organism evidence="4 5">
    <name type="scientific">Lipingzhangella rawalii</name>
    <dbReference type="NCBI Taxonomy" id="2055835"/>
    <lineage>
        <taxon>Bacteria</taxon>
        <taxon>Bacillati</taxon>
        <taxon>Actinomycetota</taxon>
        <taxon>Actinomycetes</taxon>
        <taxon>Streptosporangiales</taxon>
        <taxon>Nocardiopsidaceae</taxon>
        <taxon>Lipingzhangella</taxon>
    </lineage>
</organism>
<dbReference type="InterPro" id="IPR011990">
    <property type="entry name" value="TPR-like_helical_dom_sf"/>
</dbReference>
<dbReference type="SUPFAM" id="SSF48452">
    <property type="entry name" value="TPR-like"/>
    <property type="match status" value="1"/>
</dbReference>
<dbReference type="CDD" id="cd06170">
    <property type="entry name" value="LuxR_C_like"/>
    <property type="match status" value="1"/>
</dbReference>
<keyword evidence="1" id="KW-0547">Nucleotide-binding</keyword>
<dbReference type="PANTHER" id="PTHR16305:SF35">
    <property type="entry name" value="TRANSCRIPTIONAL ACTIVATOR DOMAIN"/>
    <property type="match status" value="1"/>
</dbReference>
<proteinExistence type="predicted"/>
<dbReference type="Pfam" id="PF00196">
    <property type="entry name" value="GerE"/>
    <property type="match status" value="1"/>
</dbReference>
<dbReference type="PROSITE" id="PS00622">
    <property type="entry name" value="HTH_LUXR_1"/>
    <property type="match status" value="1"/>
</dbReference>
<dbReference type="InterPro" id="IPR041664">
    <property type="entry name" value="AAA_16"/>
</dbReference>
<dbReference type="SUPFAM" id="SSF46894">
    <property type="entry name" value="C-terminal effector domain of the bipartite response regulators"/>
    <property type="match status" value="1"/>
</dbReference>
<sequence length="986" mass="106785">MVRSRREPRFVGRDTELAALHADGQQAAAGRGAATLITGDAGVGKSRLVREYQAGTSSVRAAAGHCPALGSDGLPFAPFVTVLRQLVRKTQPADTPGAGITHLRELARLLPELGEPPQRRDEQRTILFGEVLVLLECAARPQGLVVVLEDLHWADSSTRELLVFLLHNMTDLPLHLLVTCRSDELHRTHPMRRLLGELERLPVVRRVDVDPLSRDEVAEQAADLRGGSPLEPEQLDLVCARSGGNPLFVESFLEHGNAAGTEIPAAPRELLLGPLRSLDDTARQVVRAAAVGGHWIGHDLLAAVSGLSEDQLEAALDAAIGVNVLRIHGEGYAFRHALLAEAVRSTLLPGERMRLHRRYADTLENGATGLPPRQVATELAHHRYAAHDLPGALGAAWTAAQAAGEALAYPERSRMLERVLELWDQVPDAAQRTGTTHVEAVLLAARAAIRAGDPGRGADLADTGIAELTAGMTRHIDPATARADAVCLARLLHARGEANKDRAYDRALADLRQALRTLPQNHPDRTRFLGTLAADLMMRRDTVEALTVGEKALDQARAAQDERSEAEVLAVLGRMHGVDQENPDQGLEMLARARELSSRHGCPITELQTIQHTGIVLRLSGRSSDALRVYREGVRRARELRLPEEQTLGVVAALTELGELDAAEQEAEAAAATMRVPRHIETLEAQRAIIAIQRGSLERARRHLSVGGHLLPDESVRLSYVLPRSVIAVLLDLAEGRFEAARATVHELLDSPLWRQDVVHCWDLLDAGGELCYTARRDGSGEGPEWEALRQRLWSLVTKLPEPRIPELVNSKRGAQAYLCPDPATARDRFDVLAVRLERSERPVSQARMLTHAAEQACALGDQAGAHQRLDEAAALGAATGAHQVTHEARKLRERMTGAPSRVSPAVAGLTRREMEVLRLVAAGWSNPQIAAELSIAVKTVSVHVSNLLGKLGVPNRGAAAARARELGLDGSAPDASSSEDRQVTL</sequence>
<protein>
    <submittedName>
        <fullName evidence="4">AAA family ATPase</fullName>
    </submittedName>
</protein>
<dbReference type="Pfam" id="PF13191">
    <property type="entry name" value="AAA_16"/>
    <property type="match status" value="1"/>
</dbReference>
<evidence type="ECO:0000313" key="4">
    <source>
        <dbReference type="EMBL" id="MDS1269525.1"/>
    </source>
</evidence>
<keyword evidence="5" id="KW-1185">Reference proteome</keyword>
<dbReference type="SUPFAM" id="SSF52540">
    <property type="entry name" value="P-loop containing nucleoside triphosphate hydrolases"/>
    <property type="match status" value="1"/>
</dbReference>
<evidence type="ECO:0000313" key="5">
    <source>
        <dbReference type="Proteomes" id="UP001250214"/>
    </source>
</evidence>
<dbReference type="SMART" id="SM00421">
    <property type="entry name" value="HTH_LUXR"/>
    <property type="match status" value="1"/>
</dbReference>